<proteinExistence type="predicted"/>
<evidence type="ECO:0008006" key="3">
    <source>
        <dbReference type="Google" id="ProtNLM"/>
    </source>
</evidence>
<accession>A0AAV2NPR4</accession>
<sequence length="118" mass="13469">MLLPPWWTARCSSPIVAASKHVEHRPIESRSCHPTARELNEGSLDTCSSWYTGDPPASSAGGWRIFKVVRSAVNERLCFRARYRLLFMVQNASQNRRPRESPLLRCADMVERDAVRDV</sequence>
<evidence type="ECO:0000313" key="2">
    <source>
        <dbReference type="Proteomes" id="UP001497644"/>
    </source>
</evidence>
<reference evidence="1" key="1">
    <citation type="submission" date="2024-04" db="EMBL/GenBank/DDBJ databases">
        <authorList>
            <consortium name="Molecular Ecology Group"/>
        </authorList>
    </citation>
    <scope>NUCLEOTIDE SEQUENCE</scope>
</reference>
<protein>
    <recommendedName>
        <fullName evidence="3">Secreted protein</fullName>
    </recommendedName>
</protein>
<evidence type="ECO:0000313" key="1">
    <source>
        <dbReference type="EMBL" id="CAL1682383.1"/>
    </source>
</evidence>
<dbReference type="Proteomes" id="UP001497644">
    <property type="component" value="Chromosome 3"/>
</dbReference>
<dbReference type="EMBL" id="OZ034826">
    <property type="protein sequence ID" value="CAL1682383.1"/>
    <property type="molecule type" value="Genomic_DNA"/>
</dbReference>
<organism evidence="1 2">
    <name type="scientific">Lasius platythorax</name>
    <dbReference type="NCBI Taxonomy" id="488582"/>
    <lineage>
        <taxon>Eukaryota</taxon>
        <taxon>Metazoa</taxon>
        <taxon>Ecdysozoa</taxon>
        <taxon>Arthropoda</taxon>
        <taxon>Hexapoda</taxon>
        <taxon>Insecta</taxon>
        <taxon>Pterygota</taxon>
        <taxon>Neoptera</taxon>
        <taxon>Endopterygota</taxon>
        <taxon>Hymenoptera</taxon>
        <taxon>Apocrita</taxon>
        <taxon>Aculeata</taxon>
        <taxon>Formicoidea</taxon>
        <taxon>Formicidae</taxon>
        <taxon>Formicinae</taxon>
        <taxon>Lasius</taxon>
        <taxon>Lasius</taxon>
    </lineage>
</organism>
<gene>
    <name evidence="1" type="ORF">LPLAT_LOCUS8209</name>
</gene>
<keyword evidence="2" id="KW-1185">Reference proteome</keyword>
<name>A0AAV2NPR4_9HYME</name>
<dbReference type="AlphaFoldDB" id="A0AAV2NPR4"/>